<reference evidence="13" key="1">
    <citation type="submission" date="2020-05" db="EMBL/GenBank/DDBJ databases">
        <title>Novel species in genus Nocardioides.</title>
        <authorList>
            <person name="Zhang G."/>
        </authorList>
    </citation>
    <scope>NUCLEOTIDE SEQUENCE [LARGE SCALE GENOMIC DNA]</scope>
    <source>
        <strain evidence="13">zg-1050</strain>
    </source>
</reference>
<evidence type="ECO:0000256" key="9">
    <source>
        <dbReference type="ARBA" id="ARBA00023229"/>
    </source>
</evidence>
<dbReference type="InterPro" id="IPR033248">
    <property type="entry name" value="Transketolase_C"/>
</dbReference>
<evidence type="ECO:0000256" key="6">
    <source>
        <dbReference type="ARBA" id="ARBA00022842"/>
    </source>
</evidence>
<dbReference type="AlphaFoldDB" id="A0A6M8J717"/>
<evidence type="ECO:0000256" key="1">
    <source>
        <dbReference type="ARBA" id="ARBA00004980"/>
    </source>
</evidence>
<dbReference type="InterPro" id="IPR005477">
    <property type="entry name" value="Dxylulose-5-P_synthase"/>
</dbReference>
<gene>
    <name evidence="10" type="primary">dxs</name>
    <name evidence="12" type="ORF">HLV38_05855</name>
</gene>
<feature type="binding site" evidence="10">
    <location>
        <begin position="148"/>
        <end position="149"/>
    </location>
    <ligand>
        <name>thiamine diphosphate</name>
        <dbReference type="ChEBI" id="CHEBI:58937"/>
    </ligand>
</feature>
<comment type="similarity">
    <text evidence="2 10">Belongs to the transketolase family. DXPS subfamily.</text>
</comment>
<dbReference type="EMBL" id="CP053716">
    <property type="protein sequence ID" value="QKF07686.1"/>
    <property type="molecule type" value="Genomic_DNA"/>
</dbReference>
<dbReference type="Gene3D" id="3.40.50.920">
    <property type="match status" value="1"/>
</dbReference>
<dbReference type="NCBIfam" id="NF003933">
    <property type="entry name" value="PRK05444.2-2"/>
    <property type="match status" value="1"/>
</dbReference>
<evidence type="ECO:0000256" key="2">
    <source>
        <dbReference type="ARBA" id="ARBA00011081"/>
    </source>
</evidence>
<dbReference type="SUPFAM" id="SSF52922">
    <property type="entry name" value="TK C-terminal domain-like"/>
    <property type="match status" value="1"/>
</dbReference>
<dbReference type="EC" id="2.2.1.7" evidence="10"/>
<evidence type="ECO:0000313" key="12">
    <source>
        <dbReference type="EMBL" id="QKF07686.1"/>
    </source>
</evidence>
<dbReference type="HAMAP" id="MF_00315">
    <property type="entry name" value="DXP_synth"/>
    <property type="match status" value="1"/>
</dbReference>
<comment type="subunit">
    <text evidence="3 10">Homodimer.</text>
</comment>
<dbReference type="InterPro" id="IPR009014">
    <property type="entry name" value="Transketo_C/PFOR_II"/>
</dbReference>
<feature type="binding site" evidence="10">
    <location>
        <begin position="116"/>
        <end position="118"/>
    </location>
    <ligand>
        <name>thiamine diphosphate</name>
        <dbReference type="ChEBI" id="CHEBI:58937"/>
    </ligand>
</feature>
<dbReference type="Pfam" id="PF13292">
    <property type="entry name" value="DXP_synthase_N"/>
    <property type="match status" value="1"/>
</dbReference>
<accession>A0A6M8J717</accession>
<dbReference type="RefSeq" id="WP_173165024.1">
    <property type="nucleotide sequence ID" value="NZ_CP053716.1"/>
</dbReference>
<dbReference type="SUPFAM" id="SSF52518">
    <property type="entry name" value="Thiamin diphosphate-binding fold (THDP-binding)"/>
    <property type="match status" value="2"/>
</dbReference>
<comment type="function">
    <text evidence="10">Catalyzes the acyloin condensation reaction between C atoms 2 and 3 of pyruvate and glyceraldehyde 3-phosphate to yield 1-deoxy-D-xylulose-5-phosphate (DXP).</text>
</comment>
<evidence type="ECO:0000259" key="11">
    <source>
        <dbReference type="SMART" id="SM00861"/>
    </source>
</evidence>
<feature type="binding site" evidence="10">
    <location>
        <position position="289"/>
    </location>
    <ligand>
        <name>thiamine diphosphate</name>
        <dbReference type="ChEBI" id="CHEBI:58937"/>
    </ligand>
</feature>
<evidence type="ECO:0000256" key="7">
    <source>
        <dbReference type="ARBA" id="ARBA00022977"/>
    </source>
</evidence>
<evidence type="ECO:0000256" key="3">
    <source>
        <dbReference type="ARBA" id="ARBA00011738"/>
    </source>
</evidence>
<dbReference type="Proteomes" id="UP000503297">
    <property type="component" value="Chromosome"/>
</dbReference>
<feature type="binding site" evidence="10">
    <location>
        <position position="371"/>
    </location>
    <ligand>
        <name>thiamine diphosphate</name>
        <dbReference type="ChEBI" id="CHEBI:58937"/>
    </ligand>
</feature>
<dbReference type="CDD" id="cd07033">
    <property type="entry name" value="TPP_PYR_DXS_TK_like"/>
    <property type="match status" value="1"/>
</dbReference>
<dbReference type="Pfam" id="PF02780">
    <property type="entry name" value="Transketolase_C"/>
    <property type="match status" value="1"/>
</dbReference>
<keyword evidence="5 10" id="KW-0479">Metal-binding</keyword>
<comment type="pathway">
    <text evidence="1 10">Metabolic intermediate biosynthesis; 1-deoxy-D-xylulose 5-phosphate biosynthesis; 1-deoxy-D-xylulose 5-phosphate from D-glyceraldehyde 3-phosphate and pyruvate: step 1/1.</text>
</comment>
<dbReference type="GO" id="GO:0019288">
    <property type="term" value="P:isopentenyl diphosphate biosynthetic process, methylerythritol 4-phosphate pathway"/>
    <property type="evidence" value="ECO:0007669"/>
    <property type="project" value="TreeGrafter"/>
</dbReference>
<dbReference type="InterPro" id="IPR005475">
    <property type="entry name" value="Transketolase-like_Pyr-bd"/>
</dbReference>
<protein>
    <recommendedName>
        <fullName evidence="10">1-deoxy-D-xylulose-5-phosphate synthase</fullName>
        <ecNumber evidence="10">2.2.1.7</ecNumber>
    </recommendedName>
    <alternativeName>
        <fullName evidence="10">1-deoxyxylulose-5-phosphate synthase</fullName>
        <shortName evidence="10">DXP synthase</shortName>
        <shortName evidence="10">DXPS</shortName>
    </alternativeName>
</protein>
<keyword evidence="9 10" id="KW-0414">Isoprene biosynthesis</keyword>
<dbReference type="KEGG" id="bwa:HLV38_05855"/>
<dbReference type="UniPathway" id="UPA00064">
    <property type="reaction ID" value="UER00091"/>
</dbReference>
<dbReference type="CDD" id="cd02007">
    <property type="entry name" value="TPP_DXS"/>
    <property type="match status" value="1"/>
</dbReference>
<feature type="binding site" evidence="10">
    <location>
        <position position="75"/>
    </location>
    <ligand>
        <name>thiamine diphosphate</name>
        <dbReference type="ChEBI" id="CHEBI:58937"/>
    </ligand>
</feature>
<dbReference type="GO" id="GO:0009228">
    <property type="term" value="P:thiamine biosynthetic process"/>
    <property type="evidence" value="ECO:0007669"/>
    <property type="project" value="UniProtKB-UniRule"/>
</dbReference>
<evidence type="ECO:0000313" key="13">
    <source>
        <dbReference type="Proteomes" id="UP000503297"/>
    </source>
</evidence>
<feature type="binding site" evidence="10">
    <location>
        <position position="147"/>
    </location>
    <ligand>
        <name>Mg(2+)</name>
        <dbReference type="ChEBI" id="CHEBI:18420"/>
    </ligand>
</feature>
<organism evidence="12 13">
    <name type="scientific">Berryella wangjianweii</name>
    <dbReference type="NCBI Taxonomy" id="2734634"/>
    <lineage>
        <taxon>Bacteria</taxon>
        <taxon>Bacillati</taxon>
        <taxon>Actinomycetota</taxon>
        <taxon>Coriobacteriia</taxon>
        <taxon>Eggerthellales</taxon>
        <taxon>Eggerthellaceae</taxon>
        <taxon>Berryella</taxon>
    </lineage>
</organism>
<keyword evidence="8 10" id="KW-0786">Thiamine pyrophosphate</keyword>
<evidence type="ECO:0000256" key="10">
    <source>
        <dbReference type="HAMAP-Rule" id="MF_00315"/>
    </source>
</evidence>
<comment type="catalytic activity">
    <reaction evidence="10">
        <text>D-glyceraldehyde 3-phosphate + pyruvate + H(+) = 1-deoxy-D-xylulose 5-phosphate + CO2</text>
        <dbReference type="Rhea" id="RHEA:12605"/>
        <dbReference type="ChEBI" id="CHEBI:15361"/>
        <dbReference type="ChEBI" id="CHEBI:15378"/>
        <dbReference type="ChEBI" id="CHEBI:16526"/>
        <dbReference type="ChEBI" id="CHEBI:57792"/>
        <dbReference type="ChEBI" id="CHEBI:59776"/>
        <dbReference type="EC" id="2.2.1.7"/>
    </reaction>
</comment>
<sequence length="631" mass="66888">MGDRILDCITAPSDLGLLTNEELGILATEVREQIVRDTSRTGGHVASSLGAVEIILAVHSLIKSPHDRFVFDVGHQAYAHKLLTGRMSRFHTLRTFQGLSGFTNPFESEHDVHASGHASDSLSIALGLAKARAIRGGDEKIVALIGDAGLSGGMAFEAINTIGQMQLPIVMILNDNEMSISRNVGALVKHLGALRSSEAYREARDATQERFEQAGRMPRALVGFGRSMKDSLKQFVLPQETMLYEQLGILCTPPIDGHDIAQLKDILATALEADGPVLIHAVTRKGAGYAPAEADPVRFHGAPAFDVATGKDAKPSSGVPSYTSVFGNALVAEGEADDRVVAITAAMRGGTGVEGFFRAFPDRAIDVGIAEENAVGMAAGLSKGGMKPVVAIYSTFLQRAIDQLIIDNALIETNVVFAIDRAGLVGADGATHHGVFDLVYTRMVPNMRVLAPSNEAELVNALHTALQLGGPVAVRYPRGNAQGVELPKQPACLPLGRSVERRAGDQVVFLAFGDMVKVAMDAAELMAQQGIEARVVDMRWAKPLDEDAIARAADAELVVTLEDGAIAGGVGEGVVHALTRTGKVPPVMVLGIEDAFVTHGAPAQLFESLGLDAPQVASRVQDRLQQLRDQG</sequence>
<dbReference type="PANTHER" id="PTHR43322">
    <property type="entry name" value="1-D-DEOXYXYLULOSE 5-PHOSPHATE SYNTHASE-RELATED"/>
    <property type="match status" value="1"/>
</dbReference>
<feature type="domain" description="Transketolase-like pyrimidine-binding" evidence="11">
    <location>
        <begin position="320"/>
        <end position="484"/>
    </location>
</feature>
<keyword evidence="7 10" id="KW-0784">Thiamine biosynthesis</keyword>
<dbReference type="GO" id="GO:0000287">
    <property type="term" value="F:magnesium ion binding"/>
    <property type="evidence" value="ECO:0007669"/>
    <property type="project" value="UniProtKB-UniRule"/>
</dbReference>
<dbReference type="InterPro" id="IPR029061">
    <property type="entry name" value="THDP-binding"/>
</dbReference>
<evidence type="ECO:0000256" key="4">
    <source>
        <dbReference type="ARBA" id="ARBA00022679"/>
    </source>
</evidence>
<feature type="binding site" evidence="10">
    <location>
        <position position="176"/>
    </location>
    <ligand>
        <name>Mg(2+)</name>
        <dbReference type="ChEBI" id="CHEBI:18420"/>
    </ligand>
</feature>
<dbReference type="Pfam" id="PF02779">
    <property type="entry name" value="Transket_pyr"/>
    <property type="match status" value="1"/>
</dbReference>
<keyword evidence="13" id="KW-1185">Reference proteome</keyword>
<dbReference type="GO" id="GO:0005829">
    <property type="term" value="C:cytosol"/>
    <property type="evidence" value="ECO:0007669"/>
    <property type="project" value="TreeGrafter"/>
</dbReference>
<dbReference type="PANTHER" id="PTHR43322:SF5">
    <property type="entry name" value="1-DEOXY-D-XYLULOSE-5-PHOSPHATE SYNTHASE, CHLOROPLASTIC"/>
    <property type="match status" value="1"/>
</dbReference>
<dbReference type="NCBIfam" id="TIGR00204">
    <property type="entry name" value="dxs"/>
    <property type="match status" value="1"/>
</dbReference>
<dbReference type="SMART" id="SM00861">
    <property type="entry name" value="Transket_pyr"/>
    <property type="match status" value="1"/>
</dbReference>
<proteinExistence type="inferred from homology"/>
<name>A0A6M8J717_9ACTN</name>
<keyword evidence="4 10" id="KW-0808">Transferase</keyword>
<evidence type="ECO:0000256" key="8">
    <source>
        <dbReference type="ARBA" id="ARBA00023052"/>
    </source>
</evidence>
<dbReference type="GO" id="GO:0016114">
    <property type="term" value="P:terpenoid biosynthetic process"/>
    <property type="evidence" value="ECO:0007669"/>
    <property type="project" value="UniProtKB-UniRule"/>
</dbReference>
<dbReference type="GO" id="GO:0030976">
    <property type="term" value="F:thiamine pyrophosphate binding"/>
    <property type="evidence" value="ECO:0007669"/>
    <property type="project" value="UniProtKB-UniRule"/>
</dbReference>
<comment type="cofactor">
    <cofactor evidence="10">
        <name>thiamine diphosphate</name>
        <dbReference type="ChEBI" id="CHEBI:58937"/>
    </cofactor>
    <text evidence="10">Binds 1 thiamine pyrophosphate per subunit.</text>
</comment>
<feature type="binding site" evidence="10">
    <location>
        <position position="176"/>
    </location>
    <ligand>
        <name>thiamine diphosphate</name>
        <dbReference type="ChEBI" id="CHEBI:58937"/>
    </ligand>
</feature>
<keyword evidence="6 10" id="KW-0460">Magnesium</keyword>
<comment type="cofactor">
    <cofactor evidence="10">
        <name>Mg(2+)</name>
        <dbReference type="ChEBI" id="CHEBI:18420"/>
    </cofactor>
    <text evidence="10">Binds 1 Mg(2+) ion per subunit.</text>
</comment>
<dbReference type="GO" id="GO:0008661">
    <property type="term" value="F:1-deoxy-D-xylulose-5-phosphate synthase activity"/>
    <property type="evidence" value="ECO:0007669"/>
    <property type="project" value="UniProtKB-UniRule"/>
</dbReference>
<evidence type="ECO:0000256" key="5">
    <source>
        <dbReference type="ARBA" id="ARBA00022723"/>
    </source>
</evidence>
<dbReference type="Gene3D" id="3.40.50.970">
    <property type="match status" value="2"/>
</dbReference>